<dbReference type="InterPro" id="IPR000160">
    <property type="entry name" value="GGDEF_dom"/>
</dbReference>
<dbReference type="SUPFAM" id="SSF158472">
    <property type="entry name" value="HAMP domain-like"/>
    <property type="match status" value="1"/>
</dbReference>
<dbReference type="InterPro" id="IPR003660">
    <property type="entry name" value="HAMP_dom"/>
</dbReference>
<feature type="transmembrane region" description="Helical" evidence="2">
    <location>
        <begin position="272"/>
        <end position="294"/>
    </location>
</feature>
<protein>
    <submittedName>
        <fullName evidence="5">Diguanylate cyclase</fullName>
    </submittedName>
</protein>
<keyword evidence="2" id="KW-0812">Transmembrane</keyword>
<dbReference type="Pfam" id="PF00672">
    <property type="entry name" value="HAMP"/>
    <property type="match status" value="1"/>
</dbReference>
<feature type="domain" description="GGDEF" evidence="4">
    <location>
        <begin position="376"/>
        <end position="510"/>
    </location>
</feature>
<dbReference type="GO" id="GO:0016020">
    <property type="term" value="C:membrane"/>
    <property type="evidence" value="ECO:0007669"/>
    <property type="project" value="InterPro"/>
</dbReference>
<dbReference type="InterPro" id="IPR029787">
    <property type="entry name" value="Nucleotide_cyclase"/>
</dbReference>
<dbReference type="PROSITE" id="PS50887">
    <property type="entry name" value="GGDEF"/>
    <property type="match status" value="1"/>
</dbReference>
<dbReference type="SUPFAM" id="SSF55073">
    <property type="entry name" value="Nucleotide cyclase"/>
    <property type="match status" value="1"/>
</dbReference>
<feature type="region of interest" description="Disordered" evidence="1">
    <location>
        <begin position="104"/>
        <end position="133"/>
    </location>
</feature>
<dbReference type="SMART" id="SM00267">
    <property type="entry name" value="GGDEF"/>
    <property type="match status" value="1"/>
</dbReference>
<evidence type="ECO:0000313" key="6">
    <source>
        <dbReference type="Proteomes" id="UP000267418"/>
    </source>
</evidence>
<dbReference type="FunFam" id="3.30.70.270:FF:000001">
    <property type="entry name" value="Diguanylate cyclase domain protein"/>
    <property type="match status" value="1"/>
</dbReference>
<evidence type="ECO:0000259" key="3">
    <source>
        <dbReference type="PROSITE" id="PS50885"/>
    </source>
</evidence>
<dbReference type="SMART" id="SM00304">
    <property type="entry name" value="HAMP"/>
    <property type="match status" value="1"/>
</dbReference>
<keyword evidence="2" id="KW-1133">Transmembrane helix</keyword>
<dbReference type="InterPro" id="IPR052163">
    <property type="entry name" value="DGC-Regulatory_Protein"/>
</dbReference>
<dbReference type="AlphaFoldDB" id="A0A431TK69"/>
<dbReference type="GO" id="GO:0007165">
    <property type="term" value="P:signal transduction"/>
    <property type="evidence" value="ECO:0007669"/>
    <property type="project" value="InterPro"/>
</dbReference>
<dbReference type="GO" id="GO:0003824">
    <property type="term" value="F:catalytic activity"/>
    <property type="evidence" value="ECO:0007669"/>
    <property type="project" value="UniProtKB-ARBA"/>
</dbReference>
<evidence type="ECO:0000313" key="5">
    <source>
        <dbReference type="EMBL" id="RTQ33554.1"/>
    </source>
</evidence>
<dbReference type="PANTHER" id="PTHR46663">
    <property type="entry name" value="DIGUANYLATE CYCLASE DGCT-RELATED"/>
    <property type="match status" value="1"/>
</dbReference>
<reference evidence="5 6" key="1">
    <citation type="submission" date="2018-12" db="EMBL/GenBank/DDBJ databases">
        <title>The genome of Variovorax gossypii DSM 100435.</title>
        <authorList>
            <person name="Gao J."/>
            <person name="Sun J."/>
        </authorList>
    </citation>
    <scope>NUCLEOTIDE SEQUENCE [LARGE SCALE GENOMIC DNA]</scope>
    <source>
        <strain evidence="5 6">DSM 100435</strain>
    </source>
</reference>
<dbReference type="OrthoDB" id="9812260at2"/>
<dbReference type="CDD" id="cd06225">
    <property type="entry name" value="HAMP"/>
    <property type="match status" value="1"/>
</dbReference>
<dbReference type="Gene3D" id="3.30.70.270">
    <property type="match status" value="1"/>
</dbReference>
<accession>A0A431TK69</accession>
<dbReference type="PANTHER" id="PTHR46663:SF2">
    <property type="entry name" value="GGDEF DOMAIN-CONTAINING PROTEIN"/>
    <property type="match status" value="1"/>
</dbReference>
<keyword evidence="6" id="KW-1185">Reference proteome</keyword>
<dbReference type="Pfam" id="PF00990">
    <property type="entry name" value="GGDEF"/>
    <property type="match status" value="1"/>
</dbReference>
<organism evidence="5 6">
    <name type="scientific">Variovorax gossypii</name>
    <dbReference type="NCBI Taxonomy" id="1679495"/>
    <lineage>
        <taxon>Bacteria</taxon>
        <taxon>Pseudomonadati</taxon>
        <taxon>Pseudomonadota</taxon>
        <taxon>Betaproteobacteria</taxon>
        <taxon>Burkholderiales</taxon>
        <taxon>Comamonadaceae</taxon>
        <taxon>Variovorax</taxon>
    </lineage>
</organism>
<gene>
    <name evidence="5" type="ORF">EJP69_17360</name>
</gene>
<dbReference type="EMBL" id="RXOE01000004">
    <property type="protein sequence ID" value="RTQ33554.1"/>
    <property type="molecule type" value="Genomic_DNA"/>
</dbReference>
<evidence type="ECO:0000259" key="4">
    <source>
        <dbReference type="PROSITE" id="PS50887"/>
    </source>
</evidence>
<dbReference type="NCBIfam" id="TIGR00254">
    <property type="entry name" value="GGDEF"/>
    <property type="match status" value="1"/>
</dbReference>
<name>A0A431TK69_9BURK</name>
<dbReference type="InterPro" id="IPR043128">
    <property type="entry name" value="Rev_trsase/Diguanyl_cyclase"/>
</dbReference>
<dbReference type="Proteomes" id="UP000267418">
    <property type="component" value="Unassembled WGS sequence"/>
</dbReference>
<dbReference type="PROSITE" id="PS50885">
    <property type="entry name" value="HAMP"/>
    <property type="match status" value="1"/>
</dbReference>
<comment type="caution">
    <text evidence="5">The sequence shown here is derived from an EMBL/GenBank/DDBJ whole genome shotgun (WGS) entry which is preliminary data.</text>
</comment>
<sequence>MGLAMALVGTAASYIQLTRFLREDLTKSVATQQTALAAYVARDVDNYIVERLSFLERLALALPPELMSQPRQLHAWLAERGALSDLFPLGLAVADIDGKRLDDSGQITTDSPEFTAASAGRRAVGRPRATASQHSALPMGVPVRNAAGQVIAVLLGMADLTADGLLDHLQEGRVGQNGGILVISPRDRLFVASTDVSMSLKPTPADGVNLLHDRAMAGFRGSGTTRNARGIDEISAIASVPSAGWFVVARLPVSEALAPVARMQTFILQQRAPAVTAVLLVIGLIMTWLLRPLFRAADQADRMTRGELALAPLRVVRDDEIGHLTQAFNRLLAKLVDNQEALAHLAHHDALTGLPNRQLLRDRLQQALAHAGRHGHQVAVLYLDLDGFKSLNDTFGHEAGDKALGEIARRLQCLVRQTDTVARIGGDEFVLLATGLKAPAEQGALVLAQRCIDAIAAPLPQELAGMAIGASIGIALGNGSETPQDLLAAADKAMYRAKQGGRGSYAMTGVATGT</sequence>
<proteinExistence type="predicted"/>
<dbReference type="CDD" id="cd01949">
    <property type="entry name" value="GGDEF"/>
    <property type="match status" value="1"/>
</dbReference>
<evidence type="ECO:0000256" key="2">
    <source>
        <dbReference type="SAM" id="Phobius"/>
    </source>
</evidence>
<dbReference type="Gene3D" id="3.30.450.20">
    <property type="entry name" value="PAS domain"/>
    <property type="match status" value="1"/>
</dbReference>
<keyword evidence="2" id="KW-0472">Membrane</keyword>
<dbReference type="Gene3D" id="1.10.8.500">
    <property type="entry name" value="HAMP domain in histidine kinase"/>
    <property type="match status" value="1"/>
</dbReference>
<feature type="domain" description="HAMP" evidence="3">
    <location>
        <begin position="287"/>
        <end position="340"/>
    </location>
</feature>
<dbReference type="CDD" id="cd18774">
    <property type="entry name" value="PDC2_HK_sensor"/>
    <property type="match status" value="1"/>
</dbReference>
<evidence type="ECO:0000256" key="1">
    <source>
        <dbReference type="SAM" id="MobiDB-lite"/>
    </source>
</evidence>